<keyword evidence="3" id="KW-1185">Reference proteome</keyword>
<proteinExistence type="predicted"/>
<keyword evidence="1" id="KW-0812">Transmembrane</keyword>
<reference evidence="2" key="1">
    <citation type="submission" date="2020-06" db="EMBL/GenBank/DDBJ databases">
        <title>Draft genome of Bugula neritina, a colonial animal packing powerful symbionts and potential medicines.</title>
        <authorList>
            <person name="Rayko M."/>
        </authorList>
    </citation>
    <scope>NUCLEOTIDE SEQUENCE [LARGE SCALE GENOMIC DNA]</scope>
    <source>
        <strain evidence="2">Kwan_BN1</strain>
    </source>
</reference>
<gene>
    <name evidence="2" type="ORF">EB796_012134</name>
</gene>
<keyword evidence="1" id="KW-0472">Membrane</keyword>
<keyword evidence="1" id="KW-1133">Transmembrane helix</keyword>
<dbReference type="Proteomes" id="UP000593567">
    <property type="component" value="Unassembled WGS sequence"/>
</dbReference>
<sequence length="80" mass="9132">MRVAFNFILRLKITIRLSDPITAKLKADSNHYVQWKCSTSIITFAESKFTEHVIVMLILLIILVAVSDIPYSVKSESYSL</sequence>
<organism evidence="2 3">
    <name type="scientific">Bugula neritina</name>
    <name type="common">Brown bryozoan</name>
    <name type="synonym">Sertularia neritina</name>
    <dbReference type="NCBI Taxonomy" id="10212"/>
    <lineage>
        <taxon>Eukaryota</taxon>
        <taxon>Metazoa</taxon>
        <taxon>Spiralia</taxon>
        <taxon>Lophotrochozoa</taxon>
        <taxon>Bryozoa</taxon>
        <taxon>Gymnolaemata</taxon>
        <taxon>Cheilostomatida</taxon>
        <taxon>Flustrina</taxon>
        <taxon>Buguloidea</taxon>
        <taxon>Bugulidae</taxon>
        <taxon>Bugula</taxon>
    </lineage>
</organism>
<protein>
    <submittedName>
        <fullName evidence="2">Uncharacterized protein</fullName>
    </submittedName>
</protein>
<evidence type="ECO:0000256" key="1">
    <source>
        <dbReference type="SAM" id="Phobius"/>
    </source>
</evidence>
<dbReference type="AlphaFoldDB" id="A0A7J7JUG6"/>
<feature type="transmembrane region" description="Helical" evidence="1">
    <location>
        <begin position="53"/>
        <end position="73"/>
    </location>
</feature>
<comment type="caution">
    <text evidence="2">The sequence shown here is derived from an EMBL/GenBank/DDBJ whole genome shotgun (WGS) entry which is preliminary data.</text>
</comment>
<evidence type="ECO:0000313" key="3">
    <source>
        <dbReference type="Proteomes" id="UP000593567"/>
    </source>
</evidence>
<name>A0A7J7JUG6_BUGNE</name>
<accession>A0A7J7JUG6</accession>
<dbReference type="EMBL" id="VXIV02001809">
    <property type="protein sequence ID" value="KAF6029565.1"/>
    <property type="molecule type" value="Genomic_DNA"/>
</dbReference>
<evidence type="ECO:0000313" key="2">
    <source>
        <dbReference type="EMBL" id="KAF6029565.1"/>
    </source>
</evidence>